<evidence type="ECO:0000313" key="1">
    <source>
        <dbReference type="EMBL" id="EYC09178.1"/>
    </source>
</evidence>
<dbReference type="AlphaFoldDB" id="A0A016U3J8"/>
<proteinExistence type="predicted"/>
<gene>
    <name evidence="1" type="primary">Acey_s0062.g3399</name>
    <name evidence="1" type="ORF">Y032_0062g3399</name>
</gene>
<accession>A0A016U3J8</accession>
<name>A0A016U3J8_9BILA</name>
<dbReference type="EMBL" id="JARK01001398">
    <property type="protein sequence ID" value="EYC09178.1"/>
    <property type="molecule type" value="Genomic_DNA"/>
</dbReference>
<dbReference type="GO" id="GO:0016810">
    <property type="term" value="F:hydrolase activity, acting on carbon-nitrogen (but not peptide) bonds"/>
    <property type="evidence" value="ECO:0007669"/>
    <property type="project" value="TreeGrafter"/>
</dbReference>
<dbReference type="PANTHER" id="PTHR28583">
    <property type="entry name" value="ACID AMIDASE"/>
    <property type="match status" value="1"/>
</dbReference>
<dbReference type="Proteomes" id="UP000024635">
    <property type="component" value="Unassembled WGS sequence"/>
</dbReference>
<comment type="caution">
    <text evidence="1">The sequence shown here is derived from an EMBL/GenBank/DDBJ whole genome shotgun (WGS) entry which is preliminary data.</text>
</comment>
<organism evidence="1 2">
    <name type="scientific">Ancylostoma ceylanicum</name>
    <dbReference type="NCBI Taxonomy" id="53326"/>
    <lineage>
        <taxon>Eukaryota</taxon>
        <taxon>Metazoa</taxon>
        <taxon>Ecdysozoa</taxon>
        <taxon>Nematoda</taxon>
        <taxon>Chromadorea</taxon>
        <taxon>Rhabditida</taxon>
        <taxon>Rhabditina</taxon>
        <taxon>Rhabditomorpha</taxon>
        <taxon>Strongyloidea</taxon>
        <taxon>Ancylostomatidae</taxon>
        <taxon>Ancylostomatinae</taxon>
        <taxon>Ancylostoma</taxon>
    </lineage>
</organism>
<dbReference type="PANTHER" id="PTHR28583:SF4">
    <property type="entry name" value="N-ACYLETHANOLAMINE-HYDROLYZING ACID AMIDASE"/>
    <property type="match status" value="1"/>
</dbReference>
<dbReference type="OrthoDB" id="5273684at2759"/>
<evidence type="ECO:0000313" key="2">
    <source>
        <dbReference type="Proteomes" id="UP000024635"/>
    </source>
</evidence>
<reference evidence="2" key="1">
    <citation type="journal article" date="2015" name="Nat. Genet.">
        <title>The genome and transcriptome of the zoonotic hookworm Ancylostoma ceylanicum identify infection-specific gene families.</title>
        <authorList>
            <person name="Schwarz E.M."/>
            <person name="Hu Y."/>
            <person name="Antoshechkin I."/>
            <person name="Miller M.M."/>
            <person name="Sternberg P.W."/>
            <person name="Aroian R.V."/>
        </authorList>
    </citation>
    <scope>NUCLEOTIDE SEQUENCE</scope>
    <source>
        <strain evidence="2">HY135</strain>
    </source>
</reference>
<keyword evidence="2" id="KW-1185">Reference proteome</keyword>
<protein>
    <submittedName>
        <fullName evidence="1">Uncharacterized protein</fullName>
    </submittedName>
</protein>
<sequence length="88" mass="10203">MKAADVMTLSEKQWFLVETNFDHWNKDGDKRRITAVKKLKATGQRRLNADTMLKVLRTAPVRNNGTLFSTVMSARFPLLMKNSTFVWE</sequence>